<evidence type="ECO:0000256" key="5">
    <source>
        <dbReference type="SAM" id="MobiDB-lite"/>
    </source>
</evidence>
<feature type="transmembrane region" description="Helical" evidence="6">
    <location>
        <begin position="151"/>
        <end position="170"/>
    </location>
</feature>
<protein>
    <recommendedName>
        <fullName evidence="9">Major facilitator superfamily (MFS) profile domain-containing protein</fullName>
    </recommendedName>
</protein>
<reference evidence="7 8" key="1">
    <citation type="journal article" date="2023" name="IMA Fungus">
        <title>Comparative genomic study of the Penicillium genus elucidates a diverse pangenome and 15 lateral gene transfer events.</title>
        <authorList>
            <person name="Petersen C."/>
            <person name="Sorensen T."/>
            <person name="Nielsen M.R."/>
            <person name="Sondergaard T.E."/>
            <person name="Sorensen J.L."/>
            <person name="Fitzpatrick D.A."/>
            <person name="Frisvad J.C."/>
            <person name="Nielsen K.L."/>
        </authorList>
    </citation>
    <scope>NUCLEOTIDE SEQUENCE [LARGE SCALE GENOMIC DNA]</scope>
    <source>
        <strain evidence="7 8">IBT 35679</strain>
    </source>
</reference>
<dbReference type="Pfam" id="PF07690">
    <property type="entry name" value="MFS_1"/>
    <property type="match status" value="1"/>
</dbReference>
<dbReference type="AlphaFoldDB" id="A0AAD6GDI4"/>
<feature type="transmembrane region" description="Helical" evidence="6">
    <location>
        <begin position="242"/>
        <end position="262"/>
    </location>
</feature>
<feature type="region of interest" description="Disordered" evidence="5">
    <location>
        <begin position="1"/>
        <end position="37"/>
    </location>
</feature>
<proteinExistence type="predicted"/>
<dbReference type="GO" id="GO:0022857">
    <property type="term" value="F:transmembrane transporter activity"/>
    <property type="evidence" value="ECO:0007669"/>
    <property type="project" value="InterPro"/>
</dbReference>
<dbReference type="Gene3D" id="1.20.1250.20">
    <property type="entry name" value="MFS general substrate transporter like domains"/>
    <property type="match status" value="2"/>
</dbReference>
<comment type="subcellular location">
    <subcellularLocation>
        <location evidence="1">Membrane</location>
        <topology evidence="1">Multi-pass membrane protein</topology>
    </subcellularLocation>
</comment>
<feature type="transmembrane region" description="Helical" evidence="6">
    <location>
        <begin position="214"/>
        <end position="236"/>
    </location>
</feature>
<keyword evidence="8" id="KW-1185">Reference proteome</keyword>
<dbReference type="EMBL" id="JAQIZZ010000007">
    <property type="protein sequence ID" value="KAJ5533014.1"/>
    <property type="molecule type" value="Genomic_DNA"/>
</dbReference>
<evidence type="ECO:0008006" key="9">
    <source>
        <dbReference type="Google" id="ProtNLM"/>
    </source>
</evidence>
<dbReference type="InterPro" id="IPR036259">
    <property type="entry name" value="MFS_trans_sf"/>
</dbReference>
<dbReference type="PANTHER" id="PTHR23507:SF31">
    <property type="entry name" value="TRANSPORTER, PUTATIVE (AFU_ORTHOLOGUE AFUA_2G14230)-RELATED"/>
    <property type="match status" value="1"/>
</dbReference>
<feature type="transmembrane region" description="Helical" evidence="6">
    <location>
        <begin position="53"/>
        <end position="69"/>
    </location>
</feature>
<comment type="caution">
    <text evidence="7">The sequence shown here is derived from an EMBL/GenBank/DDBJ whole genome shotgun (WGS) entry which is preliminary data.</text>
</comment>
<dbReference type="InterPro" id="IPR011701">
    <property type="entry name" value="MFS"/>
</dbReference>
<name>A0AAD6GDI4_9EURO</name>
<evidence type="ECO:0000256" key="3">
    <source>
        <dbReference type="ARBA" id="ARBA00022989"/>
    </source>
</evidence>
<dbReference type="GO" id="GO:0016020">
    <property type="term" value="C:membrane"/>
    <property type="evidence" value="ECO:0007669"/>
    <property type="project" value="UniProtKB-SubCell"/>
</dbReference>
<dbReference type="Proteomes" id="UP001220324">
    <property type="component" value="Unassembled WGS sequence"/>
</dbReference>
<keyword evidence="4 6" id="KW-0472">Membrane</keyword>
<evidence type="ECO:0000313" key="8">
    <source>
        <dbReference type="Proteomes" id="UP001220324"/>
    </source>
</evidence>
<feature type="transmembrane region" description="Helical" evidence="6">
    <location>
        <begin position="343"/>
        <end position="364"/>
    </location>
</feature>
<evidence type="ECO:0000256" key="6">
    <source>
        <dbReference type="SAM" id="Phobius"/>
    </source>
</evidence>
<evidence type="ECO:0000256" key="1">
    <source>
        <dbReference type="ARBA" id="ARBA00004141"/>
    </source>
</evidence>
<evidence type="ECO:0000313" key="7">
    <source>
        <dbReference type="EMBL" id="KAJ5533014.1"/>
    </source>
</evidence>
<feature type="transmembrane region" description="Helical" evidence="6">
    <location>
        <begin position="120"/>
        <end position="139"/>
    </location>
</feature>
<feature type="transmembrane region" description="Helical" evidence="6">
    <location>
        <begin position="384"/>
        <end position="406"/>
    </location>
</feature>
<sequence length="560" mass="62191">MVSHEFEREDREDAPFLAPELQSPTPGRPHEAKPAHPLGNDVSAQKIGFRLKVTLFAMILAVDIGFSFIEGPQVRIFESIACRQFFSVTDPSQIGANGQVPEAMCKGAEVQAELAAVKGYNMFFDGLLCALLAIPYGLLADRKGRKSTLLLGLPGFALNSVIVLAVMWFSDIFPLRAIWFSSLAWLLGGGPVVAFAIIWTMMADVTTEEERATLFFQFGIVSMGADFLSSAFTSYLMSLNPWIPLFIGHAIIFLGLLLMFGLPETMHVRPLSPPEPSHVELSDLTEDEPKIHSPKPEGELYNDEDGGIGSHNEAHMSWSYPAQQNPTIWTRICSNYRFYVKPYLFILNRKPVLLLLTAFLVYRLSRGSSWFLTQYISTRYEWTLAQANLLVSFRPTVSIPVFLFVLPWLKKNYLNPKRSSTEKDLYLARASIICLTLGTLGIGLSPTIGTLIPSMIVQTSGSGFVFLTRSIITTLVERDETARLYTVIEVLQSMGNVVASVSITTVFQLGLRLGGVWVGLAWMMTSTLFCMVAAAIWAFRLPKTPSDPEFVVGDFEDADH</sequence>
<evidence type="ECO:0000256" key="2">
    <source>
        <dbReference type="ARBA" id="ARBA00022692"/>
    </source>
</evidence>
<gene>
    <name evidence="7" type="ORF">N7494_009566</name>
</gene>
<feature type="transmembrane region" description="Helical" evidence="6">
    <location>
        <begin position="426"/>
        <end position="445"/>
    </location>
</feature>
<feature type="compositionally biased region" description="Basic and acidic residues" evidence="5">
    <location>
        <begin position="1"/>
        <end position="14"/>
    </location>
</feature>
<accession>A0AAD6GDI4</accession>
<feature type="transmembrane region" description="Helical" evidence="6">
    <location>
        <begin position="182"/>
        <end position="202"/>
    </location>
</feature>
<dbReference type="PANTHER" id="PTHR23507">
    <property type="entry name" value="ZGC:174356"/>
    <property type="match status" value="1"/>
</dbReference>
<feature type="transmembrane region" description="Helical" evidence="6">
    <location>
        <begin position="516"/>
        <end position="539"/>
    </location>
</feature>
<keyword evidence="3 6" id="KW-1133">Transmembrane helix</keyword>
<dbReference type="SUPFAM" id="SSF103473">
    <property type="entry name" value="MFS general substrate transporter"/>
    <property type="match status" value="1"/>
</dbReference>
<organism evidence="7 8">
    <name type="scientific">Penicillium frequentans</name>
    <dbReference type="NCBI Taxonomy" id="3151616"/>
    <lineage>
        <taxon>Eukaryota</taxon>
        <taxon>Fungi</taxon>
        <taxon>Dikarya</taxon>
        <taxon>Ascomycota</taxon>
        <taxon>Pezizomycotina</taxon>
        <taxon>Eurotiomycetes</taxon>
        <taxon>Eurotiomycetidae</taxon>
        <taxon>Eurotiales</taxon>
        <taxon>Aspergillaceae</taxon>
        <taxon>Penicillium</taxon>
    </lineage>
</organism>
<keyword evidence="2 6" id="KW-0812">Transmembrane</keyword>
<evidence type="ECO:0000256" key="4">
    <source>
        <dbReference type="ARBA" id="ARBA00023136"/>
    </source>
</evidence>